<gene>
    <name evidence="2" type="ORF">FB45DRAFT_900307</name>
</gene>
<organism evidence="2 3">
    <name type="scientific">Roridomyces roridus</name>
    <dbReference type="NCBI Taxonomy" id="1738132"/>
    <lineage>
        <taxon>Eukaryota</taxon>
        <taxon>Fungi</taxon>
        <taxon>Dikarya</taxon>
        <taxon>Basidiomycota</taxon>
        <taxon>Agaricomycotina</taxon>
        <taxon>Agaricomycetes</taxon>
        <taxon>Agaricomycetidae</taxon>
        <taxon>Agaricales</taxon>
        <taxon>Marasmiineae</taxon>
        <taxon>Mycenaceae</taxon>
        <taxon>Roridomyces</taxon>
    </lineage>
</organism>
<feature type="region of interest" description="Disordered" evidence="1">
    <location>
        <begin position="58"/>
        <end position="339"/>
    </location>
</feature>
<dbReference type="InterPro" id="IPR017956">
    <property type="entry name" value="AT_hook_DNA-bd_motif"/>
</dbReference>
<keyword evidence="3" id="KW-1185">Reference proteome</keyword>
<protein>
    <submittedName>
        <fullName evidence="2">Uncharacterized protein</fullName>
    </submittedName>
</protein>
<dbReference type="AlphaFoldDB" id="A0AAD7FWN0"/>
<reference evidence="2" key="1">
    <citation type="submission" date="2023-03" db="EMBL/GenBank/DDBJ databases">
        <title>Massive genome expansion in bonnet fungi (Mycena s.s.) driven by repeated elements and novel gene families across ecological guilds.</title>
        <authorList>
            <consortium name="Lawrence Berkeley National Laboratory"/>
            <person name="Harder C.B."/>
            <person name="Miyauchi S."/>
            <person name="Viragh M."/>
            <person name="Kuo A."/>
            <person name="Thoen E."/>
            <person name="Andreopoulos B."/>
            <person name="Lu D."/>
            <person name="Skrede I."/>
            <person name="Drula E."/>
            <person name="Henrissat B."/>
            <person name="Morin E."/>
            <person name="Kohler A."/>
            <person name="Barry K."/>
            <person name="LaButti K."/>
            <person name="Morin E."/>
            <person name="Salamov A."/>
            <person name="Lipzen A."/>
            <person name="Mereny Z."/>
            <person name="Hegedus B."/>
            <person name="Baldrian P."/>
            <person name="Stursova M."/>
            <person name="Weitz H."/>
            <person name="Taylor A."/>
            <person name="Grigoriev I.V."/>
            <person name="Nagy L.G."/>
            <person name="Martin F."/>
            <person name="Kauserud H."/>
        </authorList>
    </citation>
    <scope>NUCLEOTIDE SEQUENCE</scope>
    <source>
        <strain evidence="2">9284</strain>
    </source>
</reference>
<feature type="compositionally biased region" description="Polar residues" evidence="1">
    <location>
        <begin position="438"/>
        <end position="449"/>
    </location>
</feature>
<feature type="compositionally biased region" description="Acidic residues" evidence="1">
    <location>
        <begin position="275"/>
        <end position="288"/>
    </location>
</feature>
<evidence type="ECO:0000313" key="3">
    <source>
        <dbReference type="Proteomes" id="UP001221142"/>
    </source>
</evidence>
<dbReference type="GO" id="GO:0003677">
    <property type="term" value="F:DNA binding"/>
    <property type="evidence" value="ECO:0007669"/>
    <property type="project" value="InterPro"/>
</dbReference>
<name>A0AAD7FWN0_9AGAR</name>
<dbReference type="PRINTS" id="PR00929">
    <property type="entry name" value="ATHOOK"/>
</dbReference>
<proteinExistence type="predicted"/>
<feature type="compositionally biased region" description="Low complexity" evidence="1">
    <location>
        <begin position="197"/>
        <end position="210"/>
    </location>
</feature>
<dbReference type="Proteomes" id="UP001221142">
    <property type="component" value="Unassembled WGS sequence"/>
</dbReference>
<feature type="compositionally biased region" description="Acidic residues" evidence="1">
    <location>
        <begin position="79"/>
        <end position="90"/>
    </location>
</feature>
<dbReference type="EMBL" id="JARKIF010000004">
    <property type="protein sequence ID" value="KAJ7641479.1"/>
    <property type="molecule type" value="Genomic_DNA"/>
</dbReference>
<evidence type="ECO:0000256" key="1">
    <source>
        <dbReference type="SAM" id="MobiDB-lite"/>
    </source>
</evidence>
<feature type="region of interest" description="Disordered" evidence="1">
    <location>
        <begin position="405"/>
        <end position="449"/>
    </location>
</feature>
<sequence>MSKKSTFPWTVFSANTLRPMVAEIMRSGNCANPGLNKEASLALLEKIEKHGLDTALKDYAPAKGAASTSTASKRKHAEEPDEDDEDEDGAEPPPKRRGSRASRRRDQEKEEEQEEATDSPRRSSRRRAKADQEEDDEEEEVSAPLPKRRGRPPKRRDEDQVAAAPKRRGRPPKQSTSVSAPVRASTRSRSRPGPGLQTRRQAAQSASARSPVKPKPASVRSRSGARKAVGASAPLSTGKPKSKAIFDGVELVKRPESQRGKDVVLANGVNGDVGLSDEDAEGDMDGMEVDASSLENSNKENDRSLLDIANAESGTEPDIDLPPSEEIGSPAPQINVEPIDDQIEEARNNELSFHIGSPAPEITIEPTAEEGGLEENGHTSADGLLRPRLEIRAGSVELNPEYTIQVFSPAPSQHGDDEDQWDGEAANVNGSPVLPAGSQASGSGMNSLD</sequence>
<feature type="compositionally biased region" description="Low complexity" evidence="1">
    <location>
        <begin position="61"/>
        <end position="71"/>
    </location>
</feature>
<feature type="compositionally biased region" description="Acidic residues" evidence="1">
    <location>
        <begin position="132"/>
        <end position="141"/>
    </location>
</feature>
<evidence type="ECO:0000313" key="2">
    <source>
        <dbReference type="EMBL" id="KAJ7641479.1"/>
    </source>
</evidence>
<feature type="compositionally biased region" description="Basic and acidic residues" evidence="1">
    <location>
        <begin position="250"/>
        <end position="262"/>
    </location>
</feature>
<comment type="caution">
    <text evidence="2">The sequence shown here is derived from an EMBL/GenBank/DDBJ whole genome shotgun (WGS) entry which is preliminary data.</text>
</comment>
<accession>A0AAD7FWN0</accession>
<feature type="region of interest" description="Disordered" evidence="1">
    <location>
        <begin position="368"/>
        <end position="387"/>
    </location>
</feature>
<dbReference type="SMART" id="SM00384">
    <property type="entry name" value="AT_hook"/>
    <property type="match status" value="2"/>
</dbReference>